<evidence type="ECO:0000313" key="3">
    <source>
        <dbReference type="Proteomes" id="UP000437431"/>
    </source>
</evidence>
<dbReference type="EMBL" id="JAJCQG010000125">
    <property type="protein sequence ID" value="MCB7283597.1"/>
    <property type="molecule type" value="Genomic_DNA"/>
</dbReference>
<proteinExistence type="predicted"/>
<reference evidence="2" key="2">
    <citation type="submission" date="2021-10" db="EMBL/GenBank/DDBJ databases">
        <title>Collection of gut derived symbiotic bacterial strains cultured from healthy donors.</title>
        <authorList>
            <person name="Lin H."/>
            <person name="Littmann E."/>
            <person name="Kohout C."/>
            <person name="Pamer E.G."/>
        </authorList>
    </citation>
    <scope>NUCLEOTIDE SEQUENCE</scope>
    <source>
        <strain evidence="2">DFI.1.167</strain>
    </source>
</reference>
<dbReference type="Proteomes" id="UP000437431">
    <property type="component" value="Unassembled WGS sequence"/>
</dbReference>
<evidence type="ECO:0000313" key="1">
    <source>
        <dbReference type="EMBL" id="KAB6557339.1"/>
    </source>
</evidence>
<dbReference type="RefSeq" id="WP_117926433.1">
    <property type="nucleotide sequence ID" value="NZ_CP096966.1"/>
</dbReference>
<dbReference type="InterPro" id="IPR024269">
    <property type="entry name" value="DUF3791"/>
</dbReference>
<name>A0A7J5REU2_PHOVU</name>
<comment type="caution">
    <text evidence="1">The sequence shown here is derived from an EMBL/GenBank/DDBJ whole genome shotgun (WGS) entry which is preliminary data.</text>
</comment>
<dbReference type="Pfam" id="PF12668">
    <property type="entry name" value="DUF3791"/>
    <property type="match status" value="1"/>
</dbReference>
<protein>
    <submittedName>
        <fullName evidence="1">DUF3791 domain-containing protein</fullName>
    </submittedName>
</protein>
<accession>A0A7J5REU2</accession>
<sequence length="74" mass="8580">MEKDIKDKIEYIVICISEFAKKPKLMLPESFNYLRSWKGIDFLDKGYEVGHLFSIEDAVDDLTAYCKRQGGELS</sequence>
<dbReference type="Proteomes" id="UP001199363">
    <property type="component" value="Unassembled WGS sequence"/>
</dbReference>
<dbReference type="EMBL" id="WDAY01000049">
    <property type="protein sequence ID" value="KAB6557339.1"/>
    <property type="molecule type" value="Genomic_DNA"/>
</dbReference>
<organism evidence="1 3">
    <name type="scientific">Phocaeicola vulgatus</name>
    <name type="common">Bacteroides vulgatus</name>
    <dbReference type="NCBI Taxonomy" id="821"/>
    <lineage>
        <taxon>Bacteria</taxon>
        <taxon>Pseudomonadati</taxon>
        <taxon>Bacteroidota</taxon>
        <taxon>Bacteroidia</taxon>
        <taxon>Bacteroidales</taxon>
        <taxon>Bacteroidaceae</taxon>
        <taxon>Phocaeicola</taxon>
    </lineage>
</organism>
<reference evidence="1 3" key="1">
    <citation type="journal article" date="2019" name="Nat. Med.">
        <title>A library of human gut bacterial isolates paired with longitudinal multiomics data enables mechanistic microbiome research.</title>
        <authorList>
            <person name="Poyet M."/>
            <person name="Groussin M."/>
            <person name="Gibbons S.M."/>
            <person name="Avila-Pacheco J."/>
            <person name="Jiang X."/>
            <person name="Kearney S.M."/>
            <person name="Perrotta A.R."/>
            <person name="Berdy B."/>
            <person name="Zhao S."/>
            <person name="Lieberman T.D."/>
            <person name="Swanson P.K."/>
            <person name="Smith M."/>
            <person name="Roesemann S."/>
            <person name="Alexander J.E."/>
            <person name="Rich S.A."/>
            <person name="Livny J."/>
            <person name="Vlamakis H."/>
            <person name="Clish C."/>
            <person name="Bullock K."/>
            <person name="Deik A."/>
            <person name="Scott J."/>
            <person name="Pierce K.A."/>
            <person name="Xavier R.J."/>
            <person name="Alm E.J."/>
        </authorList>
    </citation>
    <scope>NUCLEOTIDE SEQUENCE [LARGE SCALE GENOMIC DNA]</scope>
    <source>
        <strain evidence="1 3">BIOML-A111</strain>
    </source>
</reference>
<gene>
    <name evidence="1" type="ORF">GAY79_17900</name>
    <name evidence="2" type="ORF">LI282_21555</name>
</gene>
<dbReference type="AlphaFoldDB" id="A0A7J5REU2"/>
<evidence type="ECO:0000313" key="2">
    <source>
        <dbReference type="EMBL" id="MCB7283597.1"/>
    </source>
</evidence>